<protein>
    <submittedName>
        <fullName evidence="1">Uncharacterized protein</fullName>
    </submittedName>
</protein>
<dbReference type="KEGG" id="cheb:HH215_28345"/>
<dbReference type="InterPro" id="IPR028082">
    <property type="entry name" value="Peripla_BP_I"/>
</dbReference>
<dbReference type="RefSeq" id="WP_169282944.1">
    <property type="nucleotide sequence ID" value="NZ_CP051680.1"/>
</dbReference>
<dbReference type="SUPFAM" id="SSF53822">
    <property type="entry name" value="Periplasmic binding protein-like I"/>
    <property type="match status" value="1"/>
</dbReference>
<organism evidence="1 2">
    <name type="scientific">Cohnella herbarum</name>
    <dbReference type="NCBI Taxonomy" id="2728023"/>
    <lineage>
        <taxon>Bacteria</taxon>
        <taxon>Bacillati</taxon>
        <taxon>Bacillota</taxon>
        <taxon>Bacilli</taxon>
        <taxon>Bacillales</taxon>
        <taxon>Paenibacillaceae</taxon>
        <taxon>Cohnella</taxon>
    </lineage>
</organism>
<gene>
    <name evidence="1" type="ORF">HH215_28345</name>
</gene>
<dbReference type="Proteomes" id="UP000502248">
    <property type="component" value="Chromosome"/>
</dbReference>
<accession>A0A7Z2VPB3</accession>
<dbReference type="EMBL" id="CP051680">
    <property type="protein sequence ID" value="QJD86698.1"/>
    <property type="molecule type" value="Genomic_DNA"/>
</dbReference>
<evidence type="ECO:0000313" key="2">
    <source>
        <dbReference type="Proteomes" id="UP000502248"/>
    </source>
</evidence>
<reference evidence="1 2" key="1">
    <citation type="submission" date="2020-04" db="EMBL/GenBank/DDBJ databases">
        <title>Genome sequencing of novel species.</title>
        <authorList>
            <person name="Heo J."/>
            <person name="Kim S.-J."/>
            <person name="Kim J.-S."/>
            <person name="Hong S.-B."/>
            <person name="Kwon S.-W."/>
        </authorList>
    </citation>
    <scope>NUCLEOTIDE SEQUENCE [LARGE SCALE GENOMIC DNA]</scope>
    <source>
        <strain evidence="1 2">MFER-1</strain>
    </source>
</reference>
<dbReference type="AlphaFoldDB" id="A0A7Z2VPB3"/>
<proteinExistence type="predicted"/>
<sequence>MTFRSSGLTTLRIDFGAMLEKVTASLIEHIEQRTTEYTSFVVDMKLVKRDSCKQV</sequence>
<keyword evidence="2" id="KW-1185">Reference proteome</keyword>
<name>A0A7Z2VPB3_9BACL</name>
<evidence type="ECO:0000313" key="1">
    <source>
        <dbReference type="EMBL" id="QJD86698.1"/>
    </source>
</evidence>